<accession>A0A517RBS0</accession>
<sequence>MDIRMFRLKSVRLALELNEECLIFGKASKFIIR</sequence>
<evidence type="ECO:0000313" key="2">
    <source>
        <dbReference type="Proteomes" id="UP000317171"/>
    </source>
</evidence>
<gene>
    <name evidence="1" type="ORF">Pan241w_13750</name>
</gene>
<dbReference type="KEGG" id="gaz:Pan241w_13750"/>
<dbReference type="EMBL" id="CP036269">
    <property type="protein sequence ID" value="QDT41315.1"/>
    <property type="molecule type" value="Genomic_DNA"/>
</dbReference>
<organism evidence="1 2">
    <name type="scientific">Gimesia alba</name>
    <dbReference type="NCBI Taxonomy" id="2527973"/>
    <lineage>
        <taxon>Bacteria</taxon>
        <taxon>Pseudomonadati</taxon>
        <taxon>Planctomycetota</taxon>
        <taxon>Planctomycetia</taxon>
        <taxon>Planctomycetales</taxon>
        <taxon>Planctomycetaceae</taxon>
        <taxon>Gimesia</taxon>
    </lineage>
</organism>
<reference evidence="1 2" key="1">
    <citation type="submission" date="2019-02" db="EMBL/GenBank/DDBJ databases">
        <title>Deep-cultivation of Planctomycetes and their phenomic and genomic characterization uncovers novel biology.</title>
        <authorList>
            <person name="Wiegand S."/>
            <person name="Jogler M."/>
            <person name="Boedeker C."/>
            <person name="Pinto D."/>
            <person name="Vollmers J."/>
            <person name="Rivas-Marin E."/>
            <person name="Kohn T."/>
            <person name="Peeters S.H."/>
            <person name="Heuer A."/>
            <person name="Rast P."/>
            <person name="Oberbeckmann S."/>
            <person name="Bunk B."/>
            <person name="Jeske O."/>
            <person name="Meyerdierks A."/>
            <person name="Storesund J.E."/>
            <person name="Kallscheuer N."/>
            <person name="Luecker S."/>
            <person name="Lage O.M."/>
            <person name="Pohl T."/>
            <person name="Merkel B.J."/>
            <person name="Hornburger P."/>
            <person name="Mueller R.-W."/>
            <person name="Bruemmer F."/>
            <person name="Labrenz M."/>
            <person name="Spormann A.M."/>
            <person name="Op den Camp H."/>
            <person name="Overmann J."/>
            <person name="Amann R."/>
            <person name="Jetten M.S.M."/>
            <person name="Mascher T."/>
            <person name="Medema M.H."/>
            <person name="Devos D.P."/>
            <person name="Kaster A.-K."/>
            <person name="Ovreas L."/>
            <person name="Rohde M."/>
            <person name="Galperin M.Y."/>
            <person name="Jogler C."/>
        </authorList>
    </citation>
    <scope>NUCLEOTIDE SEQUENCE [LARGE SCALE GENOMIC DNA]</scope>
    <source>
        <strain evidence="1 2">Pan241w</strain>
    </source>
</reference>
<name>A0A517RBS0_9PLAN</name>
<dbReference type="AlphaFoldDB" id="A0A517RBS0"/>
<proteinExistence type="predicted"/>
<keyword evidence="2" id="KW-1185">Reference proteome</keyword>
<dbReference type="Proteomes" id="UP000317171">
    <property type="component" value="Chromosome"/>
</dbReference>
<evidence type="ECO:0000313" key="1">
    <source>
        <dbReference type="EMBL" id="QDT41315.1"/>
    </source>
</evidence>
<protein>
    <submittedName>
        <fullName evidence="1">Uncharacterized protein</fullName>
    </submittedName>
</protein>